<comment type="similarity">
    <text evidence="1 4 5">Belongs to the tRNA pseudouridine synthase TruA family.</text>
</comment>
<dbReference type="FunFam" id="3.30.70.580:FF:000001">
    <property type="entry name" value="tRNA pseudouridine synthase A"/>
    <property type="match status" value="1"/>
</dbReference>
<dbReference type="InterPro" id="IPR001406">
    <property type="entry name" value="PsdUridine_synth_TruA"/>
</dbReference>
<dbReference type="GO" id="GO:0160147">
    <property type="term" value="F:tRNA pseudouridine(38-40) synthase activity"/>
    <property type="evidence" value="ECO:0007669"/>
    <property type="project" value="UniProtKB-EC"/>
</dbReference>
<evidence type="ECO:0000313" key="7">
    <source>
        <dbReference type="EMBL" id="BDI31339.1"/>
    </source>
</evidence>
<evidence type="ECO:0000313" key="8">
    <source>
        <dbReference type="Proteomes" id="UP000287394"/>
    </source>
</evidence>
<evidence type="ECO:0000256" key="2">
    <source>
        <dbReference type="ARBA" id="ARBA00022694"/>
    </source>
</evidence>
<dbReference type="PANTHER" id="PTHR11142">
    <property type="entry name" value="PSEUDOURIDYLATE SYNTHASE"/>
    <property type="match status" value="1"/>
</dbReference>
<dbReference type="NCBIfam" id="TIGR00071">
    <property type="entry name" value="hisT_truA"/>
    <property type="match status" value="1"/>
</dbReference>
<organism evidence="7 8">
    <name type="scientific">Capsulimonas corticalis</name>
    <dbReference type="NCBI Taxonomy" id="2219043"/>
    <lineage>
        <taxon>Bacteria</taxon>
        <taxon>Bacillati</taxon>
        <taxon>Armatimonadota</taxon>
        <taxon>Armatimonadia</taxon>
        <taxon>Capsulimonadales</taxon>
        <taxon>Capsulimonadaceae</taxon>
        <taxon>Capsulimonas</taxon>
    </lineage>
</organism>
<dbReference type="EC" id="5.4.99.12" evidence="4"/>
<name>A0A402CYH6_9BACT</name>
<comment type="subunit">
    <text evidence="4">Homodimer.</text>
</comment>
<proteinExistence type="inferred from homology"/>
<dbReference type="HAMAP" id="MF_00171">
    <property type="entry name" value="TruA"/>
    <property type="match status" value="1"/>
</dbReference>
<dbReference type="Pfam" id="PF01416">
    <property type="entry name" value="PseudoU_synth_1"/>
    <property type="match status" value="2"/>
</dbReference>
<keyword evidence="8" id="KW-1185">Reference proteome</keyword>
<dbReference type="InterPro" id="IPR020103">
    <property type="entry name" value="PsdUridine_synth_cat_dom_sf"/>
</dbReference>
<dbReference type="Gene3D" id="3.30.70.660">
    <property type="entry name" value="Pseudouridine synthase I, catalytic domain, C-terminal subdomain"/>
    <property type="match status" value="1"/>
</dbReference>
<dbReference type="KEGG" id="ccot:CCAX7_33900"/>
<evidence type="ECO:0000256" key="4">
    <source>
        <dbReference type="HAMAP-Rule" id="MF_00171"/>
    </source>
</evidence>
<reference evidence="7 8" key="1">
    <citation type="journal article" date="2019" name="Int. J. Syst. Evol. Microbiol.">
        <title>Capsulimonas corticalis gen. nov., sp. nov., an aerobic capsulated bacterium, of a novel bacterial order, Capsulimonadales ord. nov., of the class Armatimonadia of the phylum Armatimonadetes.</title>
        <authorList>
            <person name="Li J."/>
            <person name="Kudo C."/>
            <person name="Tonouchi A."/>
        </authorList>
    </citation>
    <scope>NUCLEOTIDE SEQUENCE [LARGE SCALE GENOMIC DNA]</scope>
    <source>
        <strain evidence="7 8">AX-7</strain>
    </source>
</reference>
<dbReference type="Proteomes" id="UP000287394">
    <property type="component" value="Chromosome"/>
</dbReference>
<feature type="binding site" evidence="4">
    <location>
        <position position="115"/>
    </location>
    <ligand>
        <name>substrate</name>
    </ligand>
</feature>
<comment type="caution">
    <text evidence="4">Lacks conserved residue(s) required for the propagation of feature annotation.</text>
</comment>
<feature type="domain" description="Pseudouridine synthase I TruA alpha/beta" evidence="6">
    <location>
        <begin position="150"/>
        <end position="252"/>
    </location>
</feature>
<accession>A0A402CYH6</accession>
<sequence>MDQAARILKLTVEYDGTDFFGYQSQGAGERTVQSVLQETVSKIVDHPVILHAAGRTDTGVHALGQIVSFQTTGKIPTQRLAIALNSTLPRDLAVARAEDAPEGFHARFSARSRTYGYLLSTRRTRSAVWGRYSLHCRRPLDRAAMRAAGAMFVGTHDFAAYARGGGSPGPTTVRDLTHLSIRRFGDDRLLVIVTASGFLRTMVRNIVGVLVAVGSGDLEPSAAREILDTKNRIENPVAPAAPHGLFLMRVQY</sequence>
<dbReference type="OrthoDB" id="9811823at2"/>
<dbReference type="CDD" id="cd02570">
    <property type="entry name" value="PseudoU_synth_EcTruA"/>
    <property type="match status" value="1"/>
</dbReference>
<dbReference type="GO" id="GO:0031119">
    <property type="term" value="P:tRNA pseudouridine synthesis"/>
    <property type="evidence" value="ECO:0007669"/>
    <property type="project" value="UniProtKB-UniRule"/>
</dbReference>
<evidence type="ECO:0000256" key="5">
    <source>
        <dbReference type="RuleBase" id="RU003792"/>
    </source>
</evidence>
<dbReference type="PANTHER" id="PTHR11142:SF0">
    <property type="entry name" value="TRNA PSEUDOURIDINE SYNTHASE-LIKE 1"/>
    <property type="match status" value="1"/>
</dbReference>
<comment type="function">
    <text evidence="4">Formation of pseudouridine at positions 38, 39 and 40 in the anticodon stem and loop of transfer RNAs.</text>
</comment>
<evidence type="ECO:0000256" key="3">
    <source>
        <dbReference type="ARBA" id="ARBA00023235"/>
    </source>
</evidence>
<dbReference type="PIRSF" id="PIRSF001430">
    <property type="entry name" value="tRNA_psdUrid_synth"/>
    <property type="match status" value="1"/>
</dbReference>
<protein>
    <recommendedName>
        <fullName evidence="4">tRNA pseudouridine synthase A</fullName>
        <ecNumber evidence="4">5.4.99.12</ecNumber>
    </recommendedName>
    <alternativeName>
        <fullName evidence="4">tRNA pseudouridine(38-40) synthase</fullName>
    </alternativeName>
    <alternativeName>
        <fullName evidence="4">tRNA pseudouridylate synthase I</fullName>
    </alternativeName>
    <alternativeName>
        <fullName evidence="4">tRNA-uridine isomerase I</fullName>
    </alternativeName>
</protein>
<dbReference type="EMBL" id="AP025739">
    <property type="protein sequence ID" value="BDI31339.1"/>
    <property type="molecule type" value="Genomic_DNA"/>
</dbReference>
<dbReference type="InterPro" id="IPR020094">
    <property type="entry name" value="TruA/RsuA/RluB/E/F_N"/>
</dbReference>
<comment type="catalytic activity">
    <reaction evidence="4 5">
        <text>uridine(38/39/40) in tRNA = pseudouridine(38/39/40) in tRNA</text>
        <dbReference type="Rhea" id="RHEA:22376"/>
        <dbReference type="Rhea" id="RHEA-COMP:10085"/>
        <dbReference type="Rhea" id="RHEA-COMP:10087"/>
        <dbReference type="ChEBI" id="CHEBI:65314"/>
        <dbReference type="ChEBI" id="CHEBI:65315"/>
        <dbReference type="EC" id="5.4.99.12"/>
    </reaction>
</comment>
<dbReference type="AlphaFoldDB" id="A0A402CYH6"/>
<dbReference type="SUPFAM" id="SSF55120">
    <property type="entry name" value="Pseudouridine synthase"/>
    <property type="match status" value="1"/>
</dbReference>
<dbReference type="GO" id="GO:0003723">
    <property type="term" value="F:RNA binding"/>
    <property type="evidence" value="ECO:0007669"/>
    <property type="project" value="InterPro"/>
</dbReference>
<dbReference type="FunCoup" id="A0A402CYH6">
    <property type="interactions" value="494"/>
</dbReference>
<keyword evidence="3 4" id="KW-0413">Isomerase</keyword>
<gene>
    <name evidence="4 7" type="primary">truA</name>
    <name evidence="7" type="ORF">CCAX7_33900</name>
</gene>
<dbReference type="RefSeq" id="WP_119322373.1">
    <property type="nucleotide sequence ID" value="NZ_AP025739.1"/>
</dbReference>
<dbReference type="InterPro" id="IPR020097">
    <property type="entry name" value="PsdUridine_synth_TruA_a/b_dom"/>
</dbReference>
<keyword evidence="2 4" id="KW-0819">tRNA processing</keyword>
<feature type="domain" description="Pseudouridine synthase I TruA alpha/beta" evidence="6">
    <location>
        <begin position="12"/>
        <end position="108"/>
    </location>
</feature>
<dbReference type="Gene3D" id="3.30.70.580">
    <property type="entry name" value="Pseudouridine synthase I, catalytic domain, N-terminal subdomain"/>
    <property type="match status" value="1"/>
</dbReference>
<dbReference type="InterPro" id="IPR020095">
    <property type="entry name" value="PsdUridine_synth_TruA_C"/>
</dbReference>
<feature type="active site" description="Nucleophile" evidence="4">
    <location>
        <position position="57"/>
    </location>
</feature>
<evidence type="ECO:0000256" key="1">
    <source>
        <dbReference type="ARBA" id="ARBA00009375"/>
    </source>
</evidence>
<evidence type="ECO:0000259" key="6">
    <source>
        <dbReference type="Pfam" id="PF01416"/>
    </source>
</evidence>